<organism evidence="2 3">
    <name type="scientific">Ananas comosus</name>
    <name type="common">Pineapple</name>
    <name type="synonym">Ananas ananas</name>
    <dbReference type="NCBI Taxonomy" id="4615"/>
    <lineage>
        <taxon>Eukaryota</taxon>
        <taxon>Viridiplantae</taxon>
        <taxon>Streptophyta</taxon>
        <taxon>Embryophyta</taxon>
        <taxon>Tracheophyta</taxon>
        <taxon>Spermatophyta</taxon>
        <taxon>Magnoliopsida</taxon>
        <taxon>Liliopsida</taxon>
        <taxon>Poales</taxon>
        <taxon>Bromeliaceae</taxon>
        <taxon>Bromelioideae</taxon>
        <taxon>Ananas</taxon>
    </lineage>
</organism>
<reference evidence="2 3" key="1">
    <citation type="journal article" date="2016" name="DNA Res.">
        <title>The draft genome of MD-2 pineapple using hybrid error correction of long reads.</title>
        <authorList>
            <person name="Redwan R.M."/>
            <person name="Saidin A."/>
            <person name="Kumar S.V."/>
        </authorList>
    </citation>
    <scope>NUCLEOTIDE SEQUENCE [LARGE SCALE GENOMIC DNA]</scope>
    <source>
        <strain evidence="3">cv. MD2</strain>
        <tissue evidence="2">Leaf</tissue>
    </source>
</reference>
<protein>
    <submittedName>
        <fullName evidence="2">Uncharacterized protein</fullName>
    </submittedName>
</protein>
<gene>
    <name evidence="2" type="ORF">ACMD2_07667</name>
</gene>
<accession>A0A199VRP8</accession>
<sequence length="284" mass="30979">MRVEAVVPVPEFHFDGAATSPPTRDEPSLDGLIIRGPSFSTSSTVPFVWEDKPGAPKLARSDHRNADGDQLDFSFKFHARHRANREALTAADELFAEGKIRPLKPPPWLQRPVIADELSSSVCLSPGSPWSPRRKAMRSPHRKGRGGGGGGGGGEEFDPFMAAMVETTKDKKGSSTPNSSGKRWRRLKDLLLFRGAAAKMSKELIMSKYSLVSLFKSRSPSTGPTANEKTTPPPHEKRNGMAREVKKVAAAAAAPPPVPYRQRLLSCFRVNPAVHSVDGGFNRY</sequence>
<dbReference type="EMBL" id="LSRQ01001021">
    <property type="protein sequence ID" value="OAY79744.1"/>
    <property type="molecule type" value="Genomic_DNA"/>
</dbReference>
<feature type="compositionally biased region" description="Polar residues" evidence="1">
    <location>
        <begin position="217"/>
        <end position="230"/>
    </location>
</feature>
<name>A0A199VRP8_ANACO</name>
<proteinExistence type="predicted"/>
<feature type="compositionally biased region" description="Basic residues" evidence="1">
    <location>
        <begin position="132"/>
        <end position="145"/>
    </location>
</feature>
<dbReference type="PANTHER" id="PTHR33095">
    <property type="entry name" value="OS07G0619500 PROTEIN"/>
    <property type="match status" value="1"/>
</dbReference>
<dbReference type="STRING" id="4615.A0A199VRP8"/>
<evidence type="ECO:0000313" key="2">
    <source>
        <dbReference type="EMBL" id="OAY79744.1"/>
    </source>
</evidence>
<feature type="region of interest" description="Disordered" evidence="1">
    <location>
        <begin position="217"/>
        <end position="239"/>
    </location>
</feature>
<dbReference type="Proteomes" id="UP000092600">
    <property type="component" value="Unassembled WGS sequence"/>
</dbReference>
<dbReference type="InterPro" id="IPR012442">
    <property type="entry name" value="DUF1645_plant"/>
</dbReference>
<dbReference type="PANTHER" id="PTHR33095:SF81">
    <property type="entry name" value="OS07G0619500 PROTEIN"/>
    <property type="match status" value="1"/>
</dbReference>
<dbReference type="Pfam" id="PF07816">
    <property type="entry name" value="DUF1645"/>
    <property type="match status" value="1"/>
</dbReference>
<feature type="region of interest" description="Disordered" evidence="1">
    <location>
        <begin position="125"/>
        <end position="157"/>
    </location>
</feature>
<dbReference type="AlphaFoldDB" id="A0A199VRP8"/>
<comment type="caution">
    <text evidence="2">The sequence shown here is derived from an EMBL/GenBank/DDBJ whole genome shotgun (WGS) entry which is preliminary data.</text>
</comment>
<evidence type="ECO:0000256" key="1">
    <source>
        <dbReference type="SAM" id="MobiDB-lite"/>
    </source>
</evidence>
<evidence type="ECO:0000313" key="3">
    <source>
        <dbReference type="Proteomes" id="UP000092600"/>
    </source>
</evidence>